<name>A0A1J1I6U5_9DIPT</name>
<keyword evidence="1" id="KW-0812">Transmembrane</keyword>
<evidence type="ECO:0000313" key="2">
    <source>
        <dbReference type="EMBL" id="CRK94670.1"/>
    </source>
</evidence>
<dbReference type="Proteomes" id="UP000183832">
    <property type="component" value="Unassembled WGS sequence"/>
</dbReference>
<organism evidence="2 3">
    <name type="scientific">Clunio marinus</name>
    <dbReference type="NCBI Taxonomy" id="568069"/>
    <lineage>
        <taxon>Eukaryota</taxon>
        <taxon>Metazoa</taxon>
        <taxon>Ecdysozoa</taxon>
        <taxon>Arthropoda</taxon>
        <taxon>Hexapoda</taxon>
        <taxon>Insecta</taxon>
        <taxon>Pterygota</taxon>
        <taxon>Neoptera</taxon>
        <taxon>Endopterygota</taxon>
        <taxon>Diptera</taxon>
        <taxon>Nematocera</taxon>
        <taxon>Chironomoidea</taxon>
        <taxon>Chironomidae</taxon>
        <taxon>Clunio</taxon>
    </lineage>
</organism>
<keyword evidence="1" id="KW-1133">Transmembrane helix</keyword>
<dbReference type="AlphaFoldDB" id="A0A1J1I6U5"/>
<keyword evidence="1" id="KW-0472">Membrane</keyword>
<reference evidence="2 3" key="1">
    <citation type="submission" date="2015-04" db="EMBL/GenBank/DDBJ databases">
        <authorList>
            <person name="Syromyatnikov M.Y."/>
            <person name="Popov V.N."/>
        </authorList>
    </citation>
    <scope>NUCLEOTIDE SEQUENCE [LARGE SCALE GENOMIC DNA]</scope>
</reference>
<gene>
    <name evidence="2" type="ORF">CLUMA_CG008170</name>
</gene>
<proteinExistence type="predicted"/>
<dbReference type="EMBL" id="CVRI01000039">
    <property type="protein sequence ID" value="CRK94670.1"/>
    <property type="molecule type" value="Genomic_DNA"/>
</dbReference>
<evidence type="ECO:0000256" key="1">
    <source>
        <dbReference type="SAM" id="Phobius"/>
    </source>
</evidence>
<keyword evidence="3" id="KW-1185">Reference proteome</keyword>
<sequence length="103" mass="12421">MNDIKQKRPGGFAIVKLLIQHEILYLHDYPLLKSKHPETQKSRNYYEASKQTHKNFKIISDYNRLRFVFFFLCFYFALSLHKFLLNKKGIVGEPNVQRWNETE</sequence>
<feature type="transmembrane region" description="Helical" evidence="1">
    <location>
        <begin position="67"/>
        <end position="85"/>
    </location>
</feature>
<protein>
    <submittedName>
        <fullName evidence="2">CLUMA_CG008170, isoform A</fullName>
    </submittedName>
</protein>
<evidence type="ECO:0000313" key="3">
    <source>
        <dbReference type="Proteomes" id="UP000183832"/>
    </source>
</evidence>
<accession>A0A1J1I6U5</accession>